<comment type="caution">
    <text evidence="1">The sequence shown here is derived from an EMBL/GenBank/DDBJ whole genome shotgun (WGS) entry which is preliminary data.</text>
</comment>
<dbReference type="Proteomes" id="UP000299102">
    <property type="component" value="Unassembled WGS sequence"/>
</dbReference>
<name>A0A4C1YX98_EUMVA</name>
<evidence type="ECO:0000313" key="1">
    <source>
        <dbReference type="EMBL" id="GBP79027.1"/>
    </source>
</evidence>
<proteinExistence type="predicted"/>
<evidence type="ECO:0000313" key="2">
    <source>
        <dbReference type="Proteomes" id="UP000299102"/>
    </source>
</evidence>
<sequence length="158" mass="18063">MRITARRAFARQSRAGGCGIMDDHQLFKVMSCVNGEIAERPECRAETVDFKKIIYDSHFVFTSLIIKSSPIEVVDECVYLEQTLRLGRSITIKSYLKNLSHLENIREIARPVDIRYTSLSRDESLRTTRIAYDDKQMPGSVAYIVDLINELESPAFVV</sequence>
<protein>
    <submittedName>
        <fullName evidence="1">Uncharacterized protein</fullName>
    </submittedName>
</protein>
<gene>
    <name evidence="1" type="ORF">EVAR_56642_1</name>
</gene>
<accession>A0A4C1YX98</accession>
<dbReference type="EMBL" id="BGZK01001397">
    <property type="protein sequence ID" value="GBP79027.1"/>
    <property type="molecule type" value="Genomic_DNA"/>
</dbReference>
<organism evidence="1 2">
    <name type="scientific">Eumeta variegata</name>
    <name type="common">Bagworm moth</name>
    <name type="synonym">Eumeta japonica</name>
    <dbReference type="NCBI Taxonomy" id="151549"/>
    <lineage>
        <taxon>Eukaryota</taxon>
        <taxon>Metazoa</taxon>
        <taxon>Ecdysozoa</taxon>
        <taxon>Arthropoda</taxon>
        <taxon>Hexapoda</taxon>
        <taxon>Insecta</taxon>
        <taxon>Pterygota</taxon>
        <taxon>Neoptera</taxon>
        <taxon>Endopterygota</taxon>
        <taxon>Lepidoptera</taxon>
        <taxon>Glossata</taxon>
        <taxon>Ditrysia</taxon>
        <taxon>Tineoidea</taxon>
        <taxon>Psychidae</taxon>
        <taxon>Oiketicinae</taxon>
        <taxon>Eumeta</taxon>
    </lineage>
</organism>
<keyword evidence="2" id="KW-1185">Reference proteome</keyword>
<reference evidence="1 2" key="1">
    <citation type="journal article" date="2019" name="Commun. Biol.">
        <title>The bagworm genome reveals a unique fibroin gene that provides high tensile strength.</title>
        <authorList>
            <person name="Kono N."/>
            <person name="Nakamura H."/>
            <person name="Ohtoshi R."/>
            <person name="Tomita M."/>
            <person name="Numata K."/>
            <person name="Arakawa K."/>
        </authorList>
    </citation>
    <scope>NUCLEOTIDE SEQUENCE [LARGE SCALE GENOMIC DNA]</scope>
</reference>
<dbReference type="AlphaFoldDB" id="A0A4C1YX98"/>